<accession>A0A7J9AHF5</accession>
<gene>
    <name evidence="1" type="ORF">Golax_003954</name>
</gene>
<keyword evidence="2" id="KW-1185">Reference proteome</keyword>
<feature type="non-terminal residue" evidence="1">
    <location>
        <position position="25"/>
    </location>
</feature>
<protein>
    <submittedName>
        <fullName evidence="1">Uncharacterized protein</fullName>
    </submittedName>
</protein>
<proteinExistence type="predicted"/>
<dbReference type="Proteomes" id="UP000593574">
    <property type="component" value="Unassembled WGS sequence"/>
</dbReference>
<evidence type="ECO:0000313" key="2">
    <source>
        <dbReference type="Proteomes" id="UP000593574"/>
    </source>
</evidence>
<name>A0A7J9AHF5_9ROSI</name>
<dbReference type="EMBL" id="JABEZV010000010">
    <property type="protein sequence ID" value="MBA0723372.1"/>
    <property type="molecule type" value="Genomic_DNA"/>
</dbReference>
<reference evidence="1 2" key="1">
    <citation type="journal article" date="2019" name="Genome Biol. Evol.">
        <title>Insights into the evolution of the New World diploid cottons (Gossypium, subgenus Houzingenia) based on genome sequencing.</title>
        <authorList>
            <person name="Grover C.E."/>
            <person name="Arick M.A. 2nd"/>
            <person name="Thrash A."/>
            <person name="Conover J.L."/>
            <person name="Sanders W.S."/>
            <person name="Peterson D.G."/>
            <person name="Frelichowski J.E."/>
            <person name="Scheffler J.A."/>
            <person name="Scheffler B.E."/>
            <person name="Wendel J.F."/>
        </authorList>
    </citation>
    <scope>NUCLEOTIDE SEQUENCE [LARGE SCALE GENOMIC DNA]</scope>
    <source>
        <strain evidence="1">4</strain>
        <tissue evidence="1">Leaf</tissue>
    </source>
</reference>
<organism evidence="1 2">
    <name type="scientific">Gossypium laxum</name>
    <dbReference type="NCBI Taxonomy" id="34288"/>
    <lineage>
        <taxon>Eukaryota</taxon>
        <taxon>Viridiplantae</taxon>
        <taxon>Streptophyta</taxon>
        <taxon>Embryophyta</taxon>
        <taxon>Tracheophyta</taxon>
        <taxon>Spermatophyta</taxon>
        <taxon>Magnoliopsida</taxon>
        <taxon>eudicotyledons</taxon>
        <taxon>Gunneridae</taxon>
        <taxon>Pentapetalae</taxon>
        <taxon>rosids</taxon>
        <taxon>malvids</taxon>
        <taxon>Malvales</taxon>
        <taxon>Malvaceae</taxon>
        <taxon>Malvoideae</taxon>
        <taxon>Gossypium</taxon>
    </lineage>
</organism>
<evidence type="ECO:0000313" key="1">
    <source>
        <dbReference type="EMBL" id="MBA0723372.1"/>
    </source>
</evidence>
<dbReference type="AlphaFoldDB" id="A0A7J9AHF5"/>
<sequence>MLLGLYIRLIQLSSLHCPCAQHVYS</sequence>
<comment type="caution">
    <text evidence="1">The sequence shown here is derived from an EMBL/GenBank/DDBJ whole genome shotgun (WGS) entry which is preliminary data.</text>
</comment>